<name>A0ABU4PM98_9SPHN</name>
<evidence type="ECO:0000313" key="1">
    <source>
        <dbReference type="EMBL" id="MDX5983070.1"/>
    </source>
</evidence>
<gene>
    <name evidence="1" type="ORF">SIL82_02255</name>
</gene>
<dbReference type="Proteomes" id="UP001279660">
    <property type="component" value="Unassembled WGS sequence"/>
</dbReference>
<organism evidence="1 2">
    <name type="scientific">Sphingomonas echinoides</name>
    <dbReference type="NCBI Taxonomy" id="59803"/>
    <lineage>
        <taxon>Bacteria</taxon>
        <taxon>Pseudomonadati</taxon>
        <taxon>Pseudomonadota</taxon>
        <taxon>Alphaproteobacteria</taxon>
        <taxon>Sphingomonadales</taxon>
        <taxon>Sphingomonadaceae</taxon>
        <taxon>Sphingomonas</taxon>
    </lineage>
</organism>
<proteinExistence type="predicted"/>
<reference evidence="1 2" key="1">
    <citation type="submission" date="2023-11" db="EMBL/GenBank/DDBJ databases">
        <title>MicrobeMod: A computational toolkit for identifying prokaryotic methylation and restriction-modification with nanopore sequencing.</title>
        <authorList>
            <person name="Crits-Christoph A."/>
            <person name="Kang S.C."/>
            <person name="Lee H."/>
            <person name="Ostrov N."/>
        </authorList>
    </citation>
    <scope>NUCLEOTIDE SEQUENCE [LARGE SCALE GENOMIC DNA]</scope>
    <source>
        <strain evidence="1 2">ATCC 14820</strain>
    </source>
</reference>
<protein>
    <recommendedName>
        <fullName evidence="3">Antitoxin Xre/MbcA/ParS-like toxin-binding domain-containing protein</fullName>
    </recommendedName>
</protein>
<comment type="caution">
    <text evidence="1">The sequence shown here is derived from an EMBL/GenBank/DDBJ whole genome shotgun (WGS) entry which is preliminary data.</text>
</comment>
<accession>A0ABU4PM98</accession>
<dbReference type="EMBL" id="JAWXXV010000001">
    <property type="protein sequence ID" value="MDX5983070.1"/>
    <property type="molecule type" value="Genomic_DNA"/>
</dbReference>
<sequence>MVRPANMGFVDADRVLHDRIVASTDRIIKMMPAAAKAAAISSIDVPSLVFHLALGIPAVETDNPEAAERITNAIAFKRRMIDAAGGALTAEKVRALLGHKTIQAVYKAVKDRRLLMVEDNGTKLFPVFQFDGNAIIPGISKVLSAAPHTTGWAILQFLVGGDEGLDGLSPITLLKGSDAEVERVVRFAHTLED</sequence>
<evidence type="ECO:0008006" key="3">
    <source>
        <dbReference type="Google" id="ProtNLM"/>
    </source>
</evidence>
<evidence type="ECO:0000313" key="2">
    <source>
        <dbReference type="Proteomes" id="UP001279660"/>
    </source>
</evidence>
<dbReference type="RefSeq" id="WP_231565016.1">
    <property type="nucleotide sequence ID" value="NZ_JAWXXV010000001.1"/>
</dbReference>
<keyword evidence="2" id="KW-1185">Reference proteome</keyword>